<sequence>MRPESGGWRERLRGRRANGFRAYLPIRLLPLLIVGLVCAIMVKSVGLIEAAFAQSSGPGTTGSTGAPARPYHPVANWTDRPPPPPLCKPDPFSEAGETKILLALKQRAGLLDQRAAALARERQELDATRVALTRQLAALKPVAARLEALKARHQARDDAKWAALVATYGAMEPRDAARIFDGLEPTIVFNVLRRMNDRKSAAILADMSPPKAQLVTERLAGEPEPVTALQPANALLPDGAP</sequence>
<keyword evidence="3" id="KW-1185">Reference proteome</keyword>
<dbReference type="AlphaFoldDB" id="A0AAW9DM91"/>
<accession>A0AAW9DM91</accession>
<keyword evidence="1" id="KW-0472">Membrane</keyword>
<evidence type="ECO:0000256" key="1">
    <source>
        <dbReference type="SAM" id="Phobius"/>
    </source>
</evidence>
<name>A0AAW9DM91_ACIAO</name>
<evidence type="ECO:0000313" key="3">
    <source>
        <dbReference type="Proteomes" id="UP001279553"/>
    </source>
</evidence>
<dbReference type="Proteomes" id="UP001279553">
    <property type="component" value="Unassembled WGS sequence"/>
</dbReference>
<keyword evidence="1" id="KW-1133">Transmembrane helix</keyword>
<gene>
    <name evidence="2" type="ORF">SIL87_04960</name>
</gene>
<dbReference type="RefSeq" id="WP_319613080.1">
    <property type="nucleotide sequence ID" value="NZ_JAWXYB010000018.1"/>
</dbReference>
<keyword evidence="1" id="KW-0812">Transmembrane</keyword>
<dbReference type="SUPFAM" id="SSF158791">
    <property type="entry name" value="MgtE N-terminal domain-like"/>
    <property type="match status" value="1"/>
</dbReference>
<dbReference type="EMBL" id="JAWXYB010000018">
    <property type="protein sequence ID" value="MDX5930115.1"/>
    <property type="molecule type" value="Genomic_DNA"/>
</dbReference>
<feature type="transmembrane region" description="Helical" evidence="1">
    <location>
        <begin position="20"/>
        <end position="42"/>
    </location>
</feature>
<proteinExistence type="predicted"/>
<evidence type="ECO:0000313" key="2">
    <source>
        <dbReference type="EMBL" id="MDX5930115.1"/>
    </source>
</evidence>
<organism evidence="2 3">
    <name type="scientific">Acidiphilium acidophilum</name>
    <name type="common">Thiobacillus acidophilus</name>
    <dbReference type="NCBI Taxonomy" id="76588"/>
    <lineage>
        <taxon>Bacteria</taxon>
        <taxon>Pseudomonadati</taxon>
        <taxon>Pseudomonadota</taxon>
        <taxon>Alphaproteobacteria</taxon>
        <taxon>Acetobacterales</taxon>
        <taxon>Acidocellaceae</taxon>
        <taxon>Acidiphilium</taxon>
    </lineage>
</organism>
<evidence type="ECO:0008006" key="4">
    <source>
        <dbReference type="Google" id="ProtNLM"/>
    </source>
</evidence>
<protein>
    <recommendedName>
        <fullName evidence="4">Magnesium transporter MgtE intracellular domain-containing protein</fullName>
    </recommendedName>
</protein>
<comment type="caution">
    <text evidence="2">The sequence shown here is derived from an EMBL/GenBank/DDBJ whole genome shotgun (WGS) entry which is preliminary data.</text>
</comment>
<reference evidence="2 3" key="1">
    <citation type="submission" date="2023-11" db="EMBL/GenBank/DDBJ databases">
        <title>MicrobeMod: A computational toolkit for identifying prokaryotic methylation and restriction-modification with nanopore sequencing.</title>
        <authorList>
            <person name="Crits-Christoph A."/>
            <person name="Kang S.C."/>
            <person name="Lee H."/>
            <person name="Ostrov N."/>
        </authorList>
    </citation>
    <scope>NUCLEOTIDE SEQUENCE [LARGE SCALE GENOMIC DNA]</scope>
    <source>
        <strain evidence="2 3">DSMZ 700</strain>
    </source>
</reference>